<evidence type="ECO:0000259" key="1">
    <source>
        <dbReference type="Pfam" id="PF00135"/>
    </source>
</evidence>
<feature type="domain" description="Carboxylesterase type B" evidence="1">
    <location>
        <begin position="339"/>
        <end position="437"/>
    </location>
</feature>
<dbReference type="EMBL" id="CP122961">
    <property type="protein sequence ID" value="WGI24254.1"/>
    <property type="molecule type" value="Genomic_DNA"/>
</dbReference>
<accession>A0ABY8LII3</accession>
<feature type="domain" description="Carboxylesterase type B" evidence="1">
    <location>
        <begin position="19"/>
        <end position="324"/>
    </location>
</feature>
<evidence type="ECO:0000313" key="3">
    <source>
        <dbReference type="Proteomes" id="UP001179830"/>
    </source>
</evidence>
<sequence length="455" mass="49517">MRYVDLNDRDELNDHDAPRFTTPAGEIIGWRDRGVIRATGIRYARTQRFCAPKDELPSTAPIQATAWSPCAPQNLIPELNAVLGISAQAFSPCEGALHLSVTLPENPSPTPRPVMVWIHGGSYVFGAGDLPVFDVRPLALEQDVIVVAVTYRLGLLGFLGGYANRPANLGLLDMISALRWVNTNIAAMGGDPTNVTLFGQSAGGDAAAHLMIAEGTEGLFQRAIIQSAPLGISRGRANMYAKMSQQAATLNDDAPLDEVLRRQTQVAEAARGFGLKAAMPFGTQYGHYPLPTEAEADAAWRRAAAKIDLFMGYTAEENTLFVVISPSLMRLRNTPLVGEALSKAMVAVTTRKVYIRDAHKFARRHAQAGGPAYLYRLDWCKGRYPFGAAHTIDLPLLLGEPSGWQHADLVKGVDEATLLEHGKSMRALWADFARTGQLPATGHIEPQVLEWWEVS</sequence>
<reference evidence="2" key="1">
    <citation type="submission" date="2023-04" db="EMBL/GenBank/DDBJ databases">
        <title>Complete genome sequence of Halomonas alkaliantarctica MSP3 isolated from marine sediment, Jeju Island.</title>
        <authorList>
            <person name="Park S.-J."/>
        </authorList>
    </citation>
    <scope>NUCLEOTIDE SEQUENCE</scope>
    <source>
        <strain evidence="2">MSP3</strain>
    </source>
</reference>
<gene>
    <name evidence="2" type="ORF">QEN58_13015</name>
</gene>
<dbReference type="Proteomes" id="UP001179830">
    <property type="component" value="Chromosome"/>
</dbReference>
<dbReference type="RefSeq" id="WP_280104061.1">
    <property type="nucleotide sequence ID" value="NZ_CP122961.1"/>
</dbReference>
<name>A0ABY8LII3_9GAMM</name>
<dbReference type="InterPro" id="IPR050309">
    <property type="entry name" value="Type-B_Carboxylest/Lipase"/>
</dbReference>
<keyword evidence="3" id="KW-1185">Reference proteome</keyword>
<dbReference type="PANTHER" id="PTHR11559">
    <property type="entry name" value="CARBOXYLESTERASE"/>
    <property type="match status" value="1"/>
</dbReference>
<dbReference type="InterPro" id="IPR002018">
    <property type="entry name" value="CarbesteraseB"/>
</dbReference>
<organism evidence="2 3">
    <name type="scientific">Halomonas alkaliantarctica</name>
    <dbReference type="NCBI Taxonomy" id="232346"/>
    <lineage>
        <taxon>Bacteria</taxon>
        <taxon>Pseudomonadati</taxon>
        <taxon>Pseudomonadota</taxon>
        <taxon>Gammaproteobacteria</taxon>
        <taxon>Oceanospirillales</taxon>
        <taxon>Halomonadaceae</taxon>
        <taxon>Halomonas</taxon>
    </lineage>
</organism>
<dbReference type="SUPFAM" id="SSF53474">
    <property type="entry name" value="alpha/beta-Hydrolases"/>
    <property type="match status" value="1"/>
</dbReference>
<dbReference type="InterPro" id="IPR029058">
    <property type="entry name" value="AB_hydrolase_fold"/>
</dbReference>
<proteinExistence type="predicted"/>
<dbReference type="Pfam" id="PF00135">
    <property type="entry name" value="COesterase"/>
    <property type="match status" value="2"/>
</dbReference>
<protein>
    <submittedName>
        <fullName evidence="2">Carboxylesterase family protein</fullName>
    </submittedName>
</protein>
<dbReference type="Gene3D" id="3.40.50.1820">
    <property type="entry name" value="alpha/beta hydrolase"/>
    <property type="match status" value="1"/>
</dbReference>
<evidence type="ECO:0000313" key="2">
    <source>
        <dbReference type="EMBL" id="WGI24254.1"/>
    </source>
</evidence>